<dbReference type="FunCoup" id="A0A1X7VVV1">
    <property type="interactions" value="638"/>
</dbReference>
<evidence type="ECO:0000256" key="2">
    <source>
        <dbReference type="ARBA" id="ARBA00005309"/>
    </source>
</evidence>
<dbReference type="Pfam" id="PF11467">
    <property type="entry name" value="LEDGF"/>
    <property type="match status" value="1"/>
</dbReference>
<evidence type="ECO:0000313" key="8">
    <source>
        <dbReference type="Proteomes" id="UP000007879"/>
    </source>
</evidence>
<dbReference type="InterPro" id="IPR000313">
    <property type="entry name" value="PWWP_dom"/>
</dbReference>
<feature type="domain" description="PWWP" evidence="6">
    <location>
        <begin position="15"/>
        <end position="72"/>
    </location>
</feature>
<sequence length="938" mass="103681">MSSAAARQDSEDFEVSDLVWAKMRGFPHWPARVLPKPSGQHCPSSNSYYLFFYGTHNVAWLPSKDIVPFKRYQQKFRKNSQRQRPGLSEAVWEIEEDPDLQVSGDGALLKKFMKNGRKYKRKSSSKKEDILKIKTEPITPKQECPDASITEAVSQSGSIATRRSVRLQKSSSSSPAISTSQNSPSTAGTVPLLQDESRPQNSPKDKTEVTIDDKNEDTSEDPLQIPVSSAAKRKSSSKAAASPNVSTRRSKRINNRTPLSDKIKVELTSNEEVAVSDAVQDSMDLDPAHVETRADMRPTVATEEEEEVIISDNENARTNENSDLAELMKDKDHEMEAVVTAQEKPCDEVASTAGTNEAINSHSSNGEEVVGISREDDSIKAGMAVERLEISIEEMAETQTDIVEETIAEDKKPKIEIKVLISNVEKPIEERPVRTTTMTVEEKIEEMNLTVEIREPMGVGEKTEEMGLEDNVEEMMAVEVNTEEIAVEESPVEVGEKTEERILEETEVITEEVFMVEEVKPNILAEIPSGEKTVEAAMVVEEAMTVEKPMTVDEAMAMEEAPAVEKPMTVEEAMTVDPETTVTEEEAAITIELAQVKISGGLGEEENSKDRAKMEEQVLIETAKEEISNIEISLPPAAANAPFIQSSDTMEINDSIDNNTRGKNNTVTENKDPVSQNDGMKTADKGSSNSKDESVQEAVTNIPLEAEDKASSASNPAVDLQGGKQSDTTAKKTKPAATEKTTEDSSTKRQKVKPPPQRPISDSMLTVEALQAYNYNLKVSLIVGSAEPQKALKNLRGLMDYHFSASDIVQVKDLVVTLRKVRRYKGNSRVRSKANEVYNKIKGLFVCDKDVSSKTVTDENNCVQDQSGVDIKKRKVDEENPSKKDNIILETDSGDREDESIVRRSRRSALRGRVNYAELSSGGQHYSSDDDDQLVPEL</sequence>
<evidence type="ECO:0000256" key="5">
    <source>
        <dbReference type="SAM" id="MobiDB-lite"/>
    </source>
</evidence>
<dbReference type="KEGG" id="aqu:100632776"/>
<feature type="region of interest" description="Disordered" evidence="5">
    <location>
        <begin position="652"/>
        <end position="763"/>
    </location>
</feature>
<accession>A0A1X7VVV1</accession>
<feature type="region of interest" description="Disordered" evidence="5">
    <location>
        <begin position="118"/>
        <end position="260"/>
    </location>
</feature>
<comment type="similarity">
    <text evidence="2">Belongs to the HDGF family.</text>
</comment>
<reference evidence="7" key="2">
    <citation type="submission" date="2017-05" db="UniProtKB">
        <authorList>
            <consortium name="EnsemblMetazoa"/>
        </authorList>
    </citation>
    <scope>IDENTIFICATION</scope>
</reference>
<feature type="compositionally biased region" description="Basic and acidic residues" evidence="5">
    <location>
        <begin position="195"/>
        <end position="217"/>
    </location>
</feature>
<evidence type="ECO:0000259" key="6">
    <source>
        <dbReference type="PROSITE" id="PS50812"/>
    </source>
</evidence>
<evidence type="ECO:0000256" key="3">
    <source>
        <dbReference type="ARBA" id="ARBA00023054"/>
    </source>
</evidence>
<feature type="compositionally biased region" description="Basic and acidic residues" evidence="5">
    <location>
        <begin position="876"/>
        <end position="887"/>
    </location>
</feature>
<dbReference type="EnsemblMetazoa" id="XM_019998175.1">
    <property type="protein sequence ID" value="XP_019853734.1"/>
    <property type="gene ID" value="LOC100632776"/>
</dbReference>
<evidence type="ECO:0000256" key="4">
    <source>
        <dbReference type="ARBA" id="ARBA00023242"/>
    </source>
</evidence>
<dbReference type="GO" id="GO:0005634">
    <property type="term" value="C:nucleus"/>
    <property type="evidence" value="ECO:0007669"/>
    <property type="project" value="UniProtKB-SubCell"/>
</dbReference>
<comment type="subcellular location">
    <subcellularLocation>
        <location evidence="1">Nucleus</location>
    </subcellularLocation>
</comment>
<dbReference type="SUPFAM" id="SSF140576">
    <property type="entry name" value="HIV integrase-binding domain"/>
    <property type="match status" value="1"/>
</dbReference>
<name>A0A1X7VVV1_AMPQE</name>
<dbReference type="PANTHER" id="PTHR12550">
    <property type="entry name" value="HEPATOMA-DERIVED GROWTH FACTOR-RELATED"/>
    <property type="match status" value="1"/>
</dbReference>
<dbReference type="PROSITE" id="PS50812">
    <property type="entry name" value="PWWP"/>
    <property type="match status" value="1"/>
</dbReference>
<dbReference type="Gene3D" id="2.30.30.140">
    <property type="match status" value="1"/>
</dbReference>
<reference evidence="8" key="1">
    <citation type="journal article" date="2010" name="Nature">
        <title>The Amphimedon queenslandica genome and the evolution of animal complexity.</title>
        <authorList>
            <person name="Srivastava M."/>
            <person name="Simakov O."/>
            <person name="Chapman J."/>
            <person name="Fahey B."/>
            <person name="Gauthier M.E."/>
            <person name="Mitros T."/>
            <person name="Richards G.S."/>
            <person name="Conaco C."/>
            <person name="Dacre M."/>
            <person name="Hellsten U."/>
            <person name="Larroux C."/>
            <person name="Putnam N.H."/>
            <person name="Stanke M."/>
            <person name="Adamska M."/>
            <person name="Darling A."/>
            <person name="Degnan S.M."/>
            <person name="Oakley T.H."/>
            <person name="Plachetzki D.C."/>
            <person name="Zhai Y."/>
            <person name="Adamski M."/>
            <person name="Calcino A."/>
            <person name="Cummins S.F."/>
            <person name="Goodstein D.M."/>
            <person name="Harris C."/>
            <person name="Jackson D.J."/>
            <person name="Leys S.P."/>
            <person name="Shu S."/>
            <person name="Woodcroft B.J."/>
            <person name="Vervoort M."/>
            <person name="Kosik K.S."/>
            <person name="Manning G."/>
            <person name="Degnan B.M."/>
            <person name="Rokhsar D.S."/>
        </authorList>
    </citation>
    <scope>NUCLEOTIDE SEQUENCE [LARGE SCALE GENOMIC DNA]</scope>
</reference>
<dbReference type="STRING" id="400682.A0A1X7VVV1"/>
<dbReference type="CDD" id="cd05834">
    <property type="entry name" value="PWWP_HRP"/>
    <property type="match status" value="1"/>
</dbReference>
<keyword evidence="3" id="KW-0175">Coiled coil</keyword>
<dbReference type="Pfam" id="PF00855">
    <property type="entry name" value="PWWP"/>
    <property type="match status" value="1"/>
</dbReference>
<feature type="compositionally biased region" description="Acidic residues" evidence="5">
    <location>
        <begin position="929"/>
        <end position="938"/>
    </location>
</feature>
<dbReference type="InParanoid" id="A0A1X7VVV1"/>
<dbReference type="SUPFAM" id="SSF63748">
    <property type="entry name" value="Tudor/PWWP/MBT"/>
    <property type="match status" value="1"/>
</dbReference>
<dbReference type="SMART" id="SM00293">
    <property type="entry name" value="PWWP"/>
    <property type="match status" value="1"/>
</dbReference>
<keyword evidence="8" id="KW-1185">Reference proteome</keyword>
<dbReference type="InterPro" id="IPR036218">
    <property type="entry name" value="HIVI-bd_sf"/>
</dbReference>
<feature type="region of interest" description="Disordered" evidence="5">
    <location>
        <begin position="919"/>
        <end position="938"/>
    </location>
</feature>
<dbReference type="PANTHER" id="PTHR12550:SF70">
    <property type="entry name" value="JIL-1 ANCHORING AND STABILIZING PROTEIN, ISOFORM A"/>
    <property type="match status" value="1"/>
</dbReference>
<dbReference type="OrthoDB" id="62853at2759"/>
<evidence type="ECO:0000313" key="7">
    <source>
        <dbReference type="EnsemblMetazoa" id="Aqu2.1.43533_001"/>
    </source>
</evidence>
<feature type="compositionally biased region" description="Polar residues" evidence="5">
    <location>
        <begin position="652"/>
        <end position="689"/>
    </location>
</feature>
<feature type="compositionally biased region" description="Basic and acidic residues" evidence="5">
    <location>
        <begin position="125"/>
        <end position="135"/>
    </location>
</feature>
<evidence type="ECO:0000256" key="1">
    <source>
        <dbReference type="ARBA" id="ARBA00004123"/>
    </source>
</evidence>
<feature type="compositionally biased region" description="Low complexity" evidence="5">
    <location>
        <begin position="170"/>
        <end position="185"/>
    </location>
</feature>
<feature type="region of interest" description="Disordered" evidence="5">
    <location>
        <begin position="876"/>
        <end position="907"/>
    </location>
</feature>
<keyword evidence="4" id="KW-0539">Nucleus</keyword>
<organism evidence="7">
    <name type="scientific">Amphimedon queenslandica</name>
    <name type="common">Sponge</name>
    <dbReference type="NCBI Taxonomy" id="400682"/>
    <lineage>
        <taxon>Eukaryota</taxon>
        <taxon>Metazoa</taxon>
        <taxon>Porifera</taxon>
        <taxon>Demospongiae</taxon>
        <taxon>Heteroscleromorpha</taxon>
        <taxon>Haplosclerida</taxon>
        <taxon>Niphatidae</taxon>
        <taxon>Amphimedon</taxon>
    </lineage>
</organism>
<dbReference type="EnsemblMetazoa" id="Aqu2.1.43533_001">
    <property type="protein sequence ID" value="Aqu2.1.43533_001"/>
    <property type="gene ID" value="Aqu2.1.43533"/>
</dbReference>
<dbReference type="eggNOG" id="KOG1904">
    <property type="taxonomic scope" value="Eukaryota"/>
</dbReference>
<dbReference type="InterPro" id="IPR021567">
    <property type="entry name" value="LEDGF_IBD"/>
</dbReference>
<proteinExistence type="inferred from homology"/>
<dbReference type="Proteomes" id="UP000007879">
    <property type="component" value="Unassembled WGS sequence"/>
</dbReference>
<protein>
    <recommendedName>
        <fullName evidence="6">PWWP domain-containing protein</fullName>
    </recommendedName>
</protein>
<dbReference type="Gene3D" id="1.20.930.10">
    <property type="entry name" value="Conserved domain common to transcription factors TFIIS, elongin A, CRSP70"/>
    <property type="match status" value="1"/>
</dbReference>
<dbReference type="AlphaFoldDB" id="A0A1X7VVV1"/>
<feature type="compositionally biased region" description="Polar residues" evidence="5">
    <location>
        <begin position="151"/>
        <end position="161"/>
    </location>
</feature>
<gene>
    <name evidence="7" type="primary">100632776</name>
</gene>
<dbReference type="InterPro" id="IPR035441">
    <property type="entry name" value="TFIIS/LEDGF_dom_sf"/>
</dbReference>